<comment type="caution">
    <text evidence="2">The sequence shown here is derived from an EMBL/GenBank/DDBJ whole genome shotgun (WGS) entry which is preliminary data.</text>
</comment>
<proteinExistence type="predicted"/>
<name>A0A1Y1UYZ2_9FUNG</name>
<feature type="transmembrane region" description="Helical" evidence="1">
    <location>
        <begin position="41"/>
        <end position="62"/>
    </location>
</feature>
<evidence type="ECO:0000313" key="2">
    <source>
        <dbReference type="EMBL" id="ORX42554.1"/>
    </source>
</evidence>
<dbReference type="OrthoDB" id="10395810at2759"/>
<gene>
    <name evidence="2" type="ORF">BCR36DRAFT_587130</name>
</gene>
<feature type="transmembrane region" description="Helical" evidence="1">
    <location>
        <begin position="74"/>
        <end position="95"/>
    </location>
</feature>
<keyword evidence="3" id="KW-1185">Reference proteome</keyword>
<protein>
    <submittedName>
        <fullName evidence="2">Uncharacterized protein</fullName>
    </submittedName>
</protein>
<feature type="transmembrane region" description="Helical" evidence="1">
    <location>
        <begin position="190"/>
        <end position="210"/>
    </location>
</feature>
<feature type="transmembrane region" description="Helical" evidence="1">
    <location>
        <begin position="230"/>
        <end position="251"/>
    </location>
</feature>
<evidence type="ECO:0000313" key="3">
    <source>
        <dbReference type="Proteomes" id="UP000193719"/>
    </source>
</evidence>
<sequence>MSQETINTLYTNNLSDKYVETIYVNDKNGHLYQDINEKNFVGARLIMIIIILSWWLYGKYAYLCIRGLIRHKNFNFIFPFTAAIFAFANNTNDIFHFIYHPKNCHPFWIIFTASATLNWAPISWLQAYRLILIAKIYLSKKGYYFISFLAVAFSATYSTFYFLNLNAFNSERNFTNGCSPTNPGTYTRQVMIFDIIDSVFSIAMLCVLVYRSVKNLKEMNTRNERLNDLVGQGVIELIIIGIAKVIIYPIIIATSEKPGFDCFWDILSVIVIISAFKMVNFPYERNDFDKQRRNNLRKRVFNFIDSNVGKSSSNEFLGSSMYNKFPKIETSNGYNSPNKEYSSSYSVNSSNSTAYSPNYNSNFNLSDPKSYKPIIKNDIFNNPNYNYNNLNSNNNNANAFNNATAATTTTTTTINTTTNATINNNSYNLKYNSLKRNNYNV</sequence>
<evidence type="ECO:0000256" key="1">
    <source>
        <dbReference type="SAM" id="Phobius"/>
    </source>
</evidence>
<organism evidence="2 3">
    <name type="scientific">Piromyces finnis</name>
    <dbReference type="NCBI Taxonomy" id="1754191"/>
    <lineage>
        <taxon>Eukaryota</taxon>
        <taxon>Fungi</taxon>
        <taxon>Fungi incertae sedis</taxon>
        <taxon>Chytridiomycota</taxon>
        <taxon>Chytridiomycota incertae sedis</taxon>
        <taxon>Neocallimastigomycetes</taxon>
        <taxon>Neocallimastigales</taxon>
        <taxon>Neocallimastigaceae</taxon>
        <taxon>Piromyces</taxon>
    </lineage>
</organism>
<dbReference type="EMBL" id="MCFH01000063">
    <property type="protein sequence ID" value="ORX42554.1"/>
    <property type="molecule type" value="Genomic_DNA"/>
</dbReference>
<dbReference type="Proteomes" id="UP000193719">
    <property type="component" value="Unassembled WGS sequence"/>
</dbReference>
<feature type="transmembrane region" description="Helical" evidence="1">
    <location>
        <begin position="263"/>
        <end position="283"/>
    </location>
</feature>
<keyword evidence="1" id="KW-1133">Transmembrane helix</keyword>
<keyword evidence="1" id="KW-0812">Transmembrane</keyword>
<accession>A0A1Y1UYZ2</accession>
<dbReference type="AlphaFoldDB" id="A0A1Y1UYZ2"/>
<reference evidence="2 3" key="1">
    <citation type="submission" date="2016-08" db="EMBL/GenBank/DDBJ databases">
        <title>Genomes of anaerobic fungi encode conserved fungal cellulosomes for biomass hydrolysis.</title>
        <authorList>
            <consortium name="DOE Joint Genome Institute"/>
            <person name="Haitjema C.H."/>
            <person name="Gilmore S.P."/>
            <person name="Henske J.K."/>
            <person name="Solomon K.V."/>
            <person name="De Groot R."/>
            <person name="Kuo A."/>
            <person name="Mondo S.J."/>
            <person name="Salamov A.A."/>
            <person name="Labutti K."/>
            <person name="Zhao Z."/>
            <person name="Chiniquy J."/>
            <person name="Barry K."/>
            <person name="Brewer H.M."/>
            <person name="Purvine S.O."/>
            <person name="Wright A.T."/>
            <person name="Boxma B."/>
            <person name="Van Alen T."/>
            <person name="Hackstein J.H."/>
            <person name="Baker S.E."/>
            <person name="Grigoriev I.V."/>
            <person name="O'Malley M.A."/>
        </authorList>
    </citation>
    <scope>NUCLEOTIDE SEQUENCE [LARGE SCALE GENOMIC DNA]</scope>
    <source>
        <strain evidence="3">finn</strain>
    </source>
</reference>
<feature type="transmembrane region" description="Helical" evidence="1">
    <location>
        <begin position="107"/>
        <end position="131"/>
    </location>
</feature>
<feature type="transmembrane region" description="Helical" evidence="1">
    <location>
        <begin position="143"/>
        <end position="163"/>
    </location>
</feature>
<reference evidence="2 3" key="2">
    <citation type="submission" date="2016-08" db="EMBL/GenBank/DDBJ databases">
        <title>Pervasive Adenine N6-methylation of Active Genes in Fungi.</title>
        <authorList>
            <consortium name="DOE Joint Genome Institute"/>
            <person name="Mondo S.J."/>
            <person name="Dannebaum R.O."/>
            <person name="Kuo R.C."/>
            <person name="Labutti K."/>
            <person name="Haridas S."/>
            <person name="Kuo A."/>
            <person name="Salamov A."/>
            <person name="Ahrendt S.R."/>
            <person name="Lipzen A."/>
            <person name="Sullivan W."/>
            <person name="Andreopoulos W.B."/>
            <person name="Clum A."/>
            <person name="Lindquist E."/>
            <person name="Daum C."/>
            <person name="Ramamoorthy G.K."/>
            <person name="Gryganskyi A."/>
            <person name="Culley D."/>
            <person name="Magnuson J.K."/>
            <person name="James T.Y."/>
            <person name="O'Malley M.A."/>
            <person name="Stajich J.E."/>
            <person name="Spatafora J.W."/>
            <person name="Visel A."/>
            <person name="Grigoriev I.V."/>
        </authorList>
    </citation>
    <scope>NUCLEOTIDE SEQUENCE [LARGE SCALE GENOMIC DNA]</scope>
    <source>
        <strain evidence="3">finn</strain>
    </source>
</reference>
<keyword evidence="1" id="KW-0472">Membrane</keyword>